<dbReference type="InterPro" id="IPR057596">
    <property type="entry name" value="RDRP_core"/>
</dbReference>
<dbReference type="AlphaFoldDB" id="A0A914RA27"/>
<evidence type="ECO:0000256" key="1">
    <source>
        <dbReference type="RuleBase" id="RU363098"/>
    </source>
</evidence>
<dbReference type="EC" id="2.7.7.48" evidence="1"/>
<feature type="domain" description="RDRP core" evidence="2">
    <location>
        <begin position="2"/>
        <end position="33"/>
    </location>
</feature>
<reference evidence="4" key="1">
    <citation type="submission" date="2022-11" db="UniProtKB">
        <authorList>
            <consortium name="WormBaseParasite"/>
        </authorList>
    </citation>
    <scope>IDENTIFICATION</scope>
</reference>
<protein>
    <recommendedName>
        <fullName evidence="1">RNA-dependent RNA polymerase</fullName>
        <ecNumber evidence="1">2.7.7.48</ecNumber>
    </recommendedName>
</protein>
<proteinExistence type="inferred from homology"/>
<keyword evidence="1" id="KW-0694">RNA-binding</keyword>
<evidence type="ECO:0000313" key="3">
    <source>
        <dbReference type="Proteomes" id="UP000887564"/>
    </source>
</evidence>
<dbReference type="GO" id="GO:0003723">
    <property type="term" value="F:RNA binding"/>
    <property type="evidence" value="ECO:0007669"/>
    <property type="project" value="UniProtKB-KW"/>
</dbReference>
<sequence length="102" mass="11547">MFTAVYQSSLSHLRDVIVFPRYGPRPHTDEMAGNYDIAVVCHFFVKYFAGKNVSRNFPIPVCHLSGVVNDKSESESSGDIEFYFGIMLEPEKTLAITPVYNH</sequence>
<dbReference type="GO" id="GO:0003968">
    <property type="term" value="F:RNA-directed RNA polymerase activity"/>
    <property type="evidence" value="ECO:0007669"/>
    <property type="project" value="UniProtKB-KW"/>
</dbReference>
<name>A0A914RA27_PAREQ</name>
<evidence type="ECO:0000259" key="2">
    <source>
        <dbReference type="Pfam" id="PF05183"/>
    </source>
</evidence>
<comment type="similarity">
    <text evidence="1">Belongs to the RdRP family.</text>
</comment>
<keyword evidence="3" id="KW-1185">Reference proteome</keyword>
<keyword evidence="1" id="KW-0808">Transferase</keyword>
<dbReference type="Proteomes" id="UP000887564">
    <property type="component" value="Unplaced"/>
</dbReference>
<organism evidence="3 4">
    <name type="scientific">Parascaris equorum</name>
    <name type="common">Equine roundworm</name>
    <dbReference type="NCBI Taxonomy" id="6256"/>
    <lineage>
        <taxon>Eukaryota</taxon>
        <taxon>Metazoa</taxon>
        <taxon>Ecdysozoa</taxon>
        <taxon>Nematoda</taxon>
        <taxon>Chromadorea</taxon>
        <taxon>Rhabditida</taxon>
        <taxon>Spirurina</taxon>
        <taxon>Ascaridomorpha</taxon>
        <taxon>Ascaridoidea</taxon>
        <taxon>Ascarididae</taxon>
        <taxon>Parascaris</taxon>
    </lineage>
</organism>
<evidence type="ECO:0000313" key="4">
    <source>
        <dbReference type="WBParaSite" id="PEQ_0000155001-mRNA-1"/>
    </source>
</evidence>
<accession>A0A914RA27</accession>
<dbReference type="Pfam" id="PF05183">
    <property type="entry name" value="RdRP"/>
    <property type="match status" value="1"/>
</dbReference>
<keyword evidence="1" id="KW-0548">Nucleotidyltransferase</keyword>
<keyword evidence="1" id="KW-0696">RNA-directed RNA polymerase</keyword>
<comment type="catalytic activity">
    <reaction evidence="1">
        <text>RNA(n) + a ribonucleoside 5'-triphosphate = RNA(n+1) + diphosphate</text>
        <dbReference type="Rhea" id="RHEA:21248"/>
        <dbReference type="Rhea" id="RHEA-COMP:14527"/>
        <dbReference type="Rhea" id="RHEA-COMP:17342"/>
        <dbReference type="ChEBI" id="CHEBI:33019"/>
        <dbReference type="ChEBI" id="CHEBI:61557"/>
        <dbReference type="ChEBI" id="CHEBI:140395"/>
        <dbReference type="EC" id="2.7.7.48"/>
    </reaction>
</comment>
<dbReference type="WBParaSite" id="PEQ_0000155001-mRNA-1">
    <property type="protein sequence ID" value="PEQ_0000155001-mRNA-1"/>
    <property type="gene ID" value="PEQ_0000155001"/>
</dbReference>